<evidence type="ECO:0000313" key="1">
    <source>
        <dbReference type="EMBL" id="GEN34338.1"/>
    </source>
</evidence>
<protein>
    <submittedName>
        <fullName evidence="1">Uncharacterized protein</fullName>
    </submittedName>
</protein>
<accession>A0A511V8X7</accession>
<organism evidence="1 2">
    <name type="scientific">Aneurinibacillus danicus</name>
    <dbReference type="NCBI Taxonomy" id="267746"/>
    <lineage>
        <taxon>Bacteria</taxon>
        <taxon>Bacillati</taxon>
        <taxon>Bacillota</taxon>
        <taxon>Bacilli</taxon>
        <taxon>Bacillales</taxon>
        <taxon>Paenibacillaceae</taxon>
        <taxon>Aneurinibacillus group</taxon>
        <taxon>Aneurinibacillus</taxon>
    </lineage>
</organism>
<keyword evidence="2" id="KW-1185">Reference proteome</keyword>
<evidence type="ECO:0000313" key="2">
    <source>
        <dbReference type="Proteomes" id="UP000321157"/>
    </source>
</evidence>
<dbReference type="RefSeq" id="WP_146809616.1">
    <property type="nucleotide sequence ID" value="NZ_BJXX01000074.1"/>
</dbReference>
<reference evidence="1 2" key="1">
    <citation type="submission" date="2019-07" db="EMBL/GenBank/DDBJ databases">
        <title>Whole genome shotgun sequence of Aneurinibacillus danicus NBRC 102444.</title>
        <authorList>
            <person name="Hosoyama A."/>
            <person name="Uohara A."/>
            <person name="Ohji S."/>
            <person name="Ichikawa N."/>
        </authorList>
    </citation>
    <scope>NUCLEOTIDE SEQUENCE [LARGE SCALE GENOMIC DNA]</scope>
    <source>
        <strain evidence="1 2">NBRC 102444</strain>
    </source>
</reference>
<proteinExistence type="predicted"/>
<sequence>MKDEKVEKGKKQKDNQNIAATYEKAIKLLDRYVERTKDGTFKANIDEKTAKKLGIEADVFNTIMTSMNYVNEEIRKGNFVSDENKKVYLRGETTVQQSSTISATATVSGGVTKWGVGEWWGGTFYLNSTDTGRVAGYMSLNGATAEGLNYVIKQLLGRSLPFGVASFILGLGAGWLTSQNEGNGVKVTYMLGVPPVVWVSPQ</sequence>
<dbReference type="Proteomes" id="UP000321157">
    <property type="component" value="Unassembled WGS sequence"/>
</dbReference>
<dbReference type="EMBL" id="BJXX01000074">
    <property type="protein sequence ID" value="GEN34338.1"/>
    <property type="molecule type" value="Genomic_DNA"/>
</dbReference>
<comment type="caution">
    <text evidence="1">The sequence shown here is derived from an EMBL/GenBank/DDBJ whole genome shotgun (WGS) entry which is preliminary data.</text>
</comment>
<name>A0A511V8X7_9BACL</name>
<dbReference type="AlphaFoldDB" id="A0A511V8X7"/>
<gene>
    <name evidence="1" type="ORF">ADA01nite_17980</name>
</gene>